<comment type="caution">
    <text evidence="2">The sequence shown here is derived from an EMBL/GenBank/DDBJ whole genome shotgun (WGS) entry which is preliminary data.</text>
</comment>
<keyword evidence="1" id="KW-0812">Transmembrane</keyword>
<organism evidence="2 3">
    <name type="scientific">Schistosoma haematobium</name>
    <name type="common">Blood fluke</name>
    <dbReference type="NCBI Taxonomy" id="6185"/>
    <lineage>
        <taxon>Eukaryota</taxon>
        <taxon>Metazoa</taxon>
        <taxon>Spiralia</taxon>
        <taxon>Lophotrochozoa</taxon>
        <taxon>Platyhelminthes</taxon>
        <taxon>Trematoda</taxon>
        <taxon>Digenea</taxon>
        <taxon>Strigeidida</taxon>
        <taxon>Schistosomatoidea</taxon>
        <taxon>Schistosomatidae</taxon>
        <taxon>Schistosoma</taxon>
    </lineage>
</organism>
<dbReference type="Proteomes" id="UP000471633">
    <property type="component" value="Unassembled WGS sequence"/>
</dbReference>
<dbReference type="EMBL" id="AMPZ03000006">
    <property type="protein sequence ID" value="KAH9581693.1"/>
    <property type="molecule type" value="Genomic_DNA"/>
</dbReference>
<gene>
    <name evidence="2" type="ORF">MS3_00000623</name>
</gene>
<reference evidence="2" key="2">
    <citation type="journal article" date="2019" name="Gigascience">
        <title>High-quality Schistosoma haematobium genome achieved by single-molecule and long-range sequencing.</title>
        <authorList>
            <person name="Stroehlein A.J."/>
            <person name="Korhonen P.K."/>
            <person name="Chong T.M."/>
            <person name="Lim Y.L."/>
            <person name="Chan K.G."/>
            <person name="Webster B."/>
            <person name="Rollinson D."/>
            <person name="Brindley P.J."/>
            <person name="Gasser R.B."/>
            <person name="Young N.D."/>
        </authorList>
    </citation>
    <scope>NUCLEOTIDE SEQUENCE</scope>
</reference>
<feature type="transmembrane region" description="Helical" evidence="1">
    <location>
        <begin position="6"/>
        <end position="39"/>
    </location>
</feature>
<evidence type="ECO:0000256" key="1">
    <source>
        <dbReference type="SAM" id="Phobius"/>
    </source>
</evidence>
<feature type="transmembrane region" description="Helical" evidence="1">
    <location>
        <begin position="109"/>
        <end position="131"/>
    </location>
</feature>
<dbReference type="KEGG" id="shx:MS3_00000623"/>
<keyword evidence="1" id="KW-1133">Transmembrane helix</keyword>
<dbReference type="RefSeq" id="XP_051065732.1">
    <property type="nucleotide sequence ID" value="XM_051208321.1"/>
</dbReference>
<dbReference type="AlphaFoldDB" id="A0A922LFB9"/>
<name>A0A922LFB9_SCHHA</name>
<keyword evidence="3" id="KW-1185">Reference proteome</keyword>
<evidence type="ECO:0000313" key="2">
    <source>
        <dbReference type="EMBL" id="KAH9581693.1"/>
    </source>
</evidence>
<feature type="transmembrane region" description="Helical" evidence="1">
    <location>
        <begin position="143"/>
        <end position="162"/>
    </location>
</feature>
<sequence length="167" mass="18388">MLSITTIITIAITIVTNISNTITIIITITTTVIAIISIVTTTTTTTIIIVTMTITTIIIATTTITITTTTTATIIITVTITIISISISVLTDSTVCLDKKLKRLQFMSIIRMVLLLCQSWIYICIRSSFFIDDASQVREGFHIFQSFAIKCDLVGVLLLLILELKRI</sequence>
<reference evidence="2" key="1">
    <citation type="journal article" date="2012" name="Nat. Genet.">
        <title>Whole-genome sequence of Schistosoma haematobium.</title>
        <authorList>
            <person name="Young N.D."/>
            <person name="Jex A.R."/>
            <person name="Li B."/>
            <person name="Liu S."/>
            <person name="Yang L."/>
            <person name="Xiong Z."/>
            <person name="Li Y."/>
            <person name="Cantacessi C."/>
            <person name="Hall R.S."/>
            <person name="Xu X."/>
            <person name="Chen F."/>
            <person name="Wu X."/>
            <person name="Zerlotini A."/>
            <person name="Oliveira G."/>
            <person name="Hofmann A."/>
            <person name="Zhang G."/>
            <person name="Fang X."/>
            <person name="Kang Y."/>
            <person name="Campbell B.E."/>
            <person name="Loukas A."/>
            <person name="Ranganathan S."/>
            <person name="Rollinson D."/>
            <person name="Rinaldi G."/>
            <person name="Brindley P.J."/>
            <person name="Yang H."/>
            <person name="Wang J."/>
            <person name="Wang J."/>
            <person name="Gasser R.B."/>
        </authorList>
    </citation>
    <scope>NUCLEOTIDE SEQUENCE</scope>
</reference>
<reference evidence="2" key="3">
    <citation type="submission" date="2021-06" db="EMBL/GenBank/DDBJ databases">
        <title>Chromosome-level genome assembly for S. haematobium.</title>
        <authorList>
            <person name="Stroehlein A.J."/>
        </authorList>
    </citation>
    <scope>NUCLEOTIDE SEQUENCE</scope>
</reference>
<accession>A0A922LFB9</accession>
<evidence type="ECO:0000313" key="3">
    <source>
        <dbReference type="Proteomes" id="UP000471633"/>
    </source>
</evidence>
<protein>
    <submittedName>
        <fullName evidence="2">Uncharacterized protein</fullName>
    </submittedName>
</protein>
<proteinExistence type="predicted"/>
<dbReference type="CTD" id="75576443"/>
<keyword evidence="1" id="KW-0472">Membrane</keyword>
<dbReference type="GeneID" id="75576443"/>
<feature type="transmembrane region" description="Helical" evidence="1">
    <location>
        <begin position="72"/>
        <end position="97"/>
    </location>
</feature>
<reference evidence="2" key="4">
    <citation type="journal article" date="2022" name="PLoS Pathog.">
        <title>Chromosome-level genome of Schistosoma haematobium underpins genome-wide explorations of molecular variation.</title>
        <authorList>
            <person name="Stroehlein A.J."/>
            <person name="Korhonen P.K."/>
            <person name="Lee V.V."/>
            <person name="Ralph S.A."/>
            <person name="Mentink-Kane M."/>
            <person name="You H."/>
            <person name="McManus D.P."/>
            <person name="Tchuente L.T."/>
            <person name="Stothard J.R."/>
            <person name="Kaur P."/>
            <person name="Dudchenko O."/>
            <person name="Aiden E.L."/>
            <person name="Yang B."/>
            <person name="Yang H."/>
            <person name="Emery A.M."/>
            <person name="Webster B.L."/>
            <person name="Brindley P.J."/>
            <person name="Rollinson D."/>
            <person name="Chang B.C.H."/>
            <person name="Gasser R.B."/>
            <person name="Young N.D."/>
        </authorList>
    </citation>
    <scope>NUCLEOTIDE SEQUENCE</scope>
</reference>